<proteinExistence type="predicted"/>
<keyword evidence="1" id="KW-1133">Transmembrane helix</keyword>
<dbReference type="Proteomes" id="UP000228934">
    <property type="component" value="Unassembled WGS sequence"/>
</dbReference>
<evidence type="ECO:0000313" key="3">
    <source>
        <dbReference type="Proteomes" id="UP000228934"/>
    </source>
</evidence>
<gene>
    <name evidence="2" type="ORF">AB205_0111570</name>
</gene>
<accession>A0A2G9SKL1</accession>
<protein>
    <submittedName>
        <fullName evidence="2">Uncharacterized protein</fullName>
    </submittedName>
</protein>
<evidence type="ECO:0000256" key="1">
    <source>
        <dbReference type="SAM" id="Phobius"/>
    </source>
</evidence>
<keyword evidence="1" id="KW-0472">Membrane</keyword>
<name>A0A2G9SKL1_AQUCT</name>
<dbReference type="EMBL" id="KV922773">
    <property type="protein sequence ID" value="PIO40648.1"/>
    <property type="molecule type" value="Genomic_DNA"/>
</dbReference>
<keyword evidence="1" id="KW-0812">Transmembrane</keyword>
<reference evidence="3" key="1">
    <citation type="journal article" date="2017" name="Nat. Commun.">
        <title>The North American bullfrog draft genome provides insight into hormonal regulation of long noncoding RNA.</title>
        <authorList>
            <person name="Hammond S.A."/>
            <person name="Warren R.L."/>
            <person name="Vandervalk B.P."/>
            <person name="Kucuk E."/>
            <person name="Khan H."/>
            <person name="Gibb E.A."/>
            <person name="Pandoh P."/>
            <person name="Kirk H."/>
            <person name="Zhao Y."/>
            <person name="Jones M."/>
            <person name="Mungall A.J."/>
            <person name="Coope R."/>
            <person name="Pleasance S."/>
            <person name="Moore R.A."/>
            <person name="Holt R.A."/>
            <person name="Round J.M."/>
            <person name="Ohora S."/>
            <person name="Walle B.V."/>
            <person name="Veldhoen N."/>
            <person name="Helbing C.C."/>
            <person name="Birol I."/>
        </authorList>
    </citation>
    <scope>NUCLEOTIDE SEQUENCE [LARGE SCALE GENOMIC DNA]</scope>
</reference>
<evidence type="ECO:0000313" key="2">
    <source>
        <dbReference type="EMBL" id="PIO40648.1"/>
    </source>
</evidence>
<sequence length="36" mass="4339">MSLSSNVKHPFFFLMLNKLILMKFLCLSIFRLKVFM</sequence>
<keyword evidence="3" id="KW-1185">Reference proteome</keyword>
<dbReference type="AlphaFoldDB" id="A0A2G9SKL1"/>
<feature type="transmembrane region" description="Helical" evidence="1">
    <location>
        <begin position="12"/>
        <end position="30"/>
    </location>
</feature>
<organism evidence="2 3">
    <name type="scientific">Aquarana catesbeiana</name>
    <name type="common">American bullfrog</name>
    <name type="synonym">Rana catesbeiana</name>
    <dbReference type="NCBI Taxonomy" id="8400"/>
    <lineage>
        <taxon>Eukaryota</taxon>
        <taxon>Metazoa</taxon>
        <taxon>Chordata</taxon>
        <taxon>Craniata</taxon>
        <taxon>Vertebrata</taxon>
        <taxon>Euteleostomi</taxon>
        <taxon>Amphibia</taxon>
        <taxon>Batrachia</taxon>
        <taxon>Anura</taxon>
        <taxon>Neobatrachia</taxon>
        <taxon>Ranoidea</taxon>
        <taxon>Ranidae</taxon>
        <taxon>Aquarana</taxon>
    </lineage>
</organism>